<reference evidence="1 2" key="2">
    <citation type="submission" date="2018-11" db="EMBL/GenBank/DDBJ databases">
        <authorList>
            <consortium name="Pathogen Informatics"/>
        </authorList>
    </citation>
    <scope>NUCLEOTIDE SEQUENCE [LARGE SCALE GENOMIC DNA]</scope>
    <source>
        <strain evidence="1">Dakar</strain>
        <strain evidence="2">Dakar, Senegal</strain>
    </source>
</reference>
<organism evidence="3">
    <name type="scientific">Schistosoma curassoni</name>
    <dbReference type="NCBI Taxonomy" id="6186"/>
    <lineage>
        <taxon>Eukaryota</taxon>
        <taxon>Metazoa</taxon>
        <taxon>Spiralia</taxon>
        <taxon>Lophotrochozoa</taxon>
        <taxon>Platyhelminthes</taxon>
        <taxon>Trematoda</taxon>
        <taxon>Digenea</taxon>
        <taxon>Strigeidida</taxon>
        <taxon>Schistosomatoidea</taxon>
        <taxon>Schistosomatidae</taxon>
        <taxon>Schistosoma</taxon>
    </lineage>
</organism>
<evidence type="ECO:0000313" key="3">
    <source>
        <dbReference type="WBParaSite" id="SCUD_0001419001-mRNA-1"/>
    </source>
</evidence>
<dbReference type="WBParaSite" id="SCUD_0001419001-mRNA-1">
    <property type="protein sequence ID" value="SCUD_0001419001-mRNA-1"/>
    <property type="gene ID" value="SCUD_0001419001"/>
</dbReference>
<name>A0A183KGN8_9TREM</name>
<sequence>MLPLGVTPRPPIKPAAKSLNISPYKFGITNTSKRVGS</sequence>
<gene>
    <name evidence="1" type="ORF">SCUD_LOCUS14187</name>
</gene>
<evidence type="ECO:0000313" key="2">
    <source>
        <dbReference type="Proteomes" id="UP000279833"/>
    </source>
</evidence>
<accession>A0A183KGN8</accession>
<protein>
    <submittedName>
        <fullName evidence="1 3">Uncharacterized protein</fullName>
    </submittedName>
</protein>
<keyword evidence="2" id="KW-1185">Reference proteome</keyword>
<evidence type="ECO:0000313" key="1">
    <source>
        <dbReference type="EMBL" id="VDP55603.1"/>
    </source>
</evidence>
<dbReference type="Proteomes" id="UP000279833">
    <property type="component" value="Unassembled WGS sequence"/>
</dbReference>
<proteinExistence type="predicted"/>
<reference evidence="3" key="1">
    <citation type="submission" date="2016-06" db="UniProtKB">
        <authorList>
            <consortium name="WormBaseParasite"/>
        </authorList>
    </citation>
    <scope>IDENTIFICATION</scope>
</reference>
<dbReference type="EMBL" id="UZAK01036490">
    <property type="protein sequence ID" value="VDP55603.1"/>
    <property type="molecule type" value="Genomic_DNA"/>
</dbReference>
<dbReference type="AlphaFoldDB" id="A0A183KGN8"/>